<dbReference type="Gene3D" id="3.40.50.720">
    <property type="entry name" value="NAD(P)-binding Rossmann-like Domain"/>
    <property type="match status" value="1"/>
</dbReference>
<dbReference type="PANTHER" id="PTHR43162:SF1">
    <property type="entry name" value="PRESTALK A DIFFERENTIATION PROTEIN A"/>
    <property type="match status" value="1"/>
</dbReference>
<feature type="domain" description="NAD(P)-binding" evidence="1">
    <location>
        <begin position="7"/>
        <end position="117"/>
    </location>
</feature>
<dbReference type="InterPro" id="IPR036291">
    <property type="entry name" value="NAD(P)-bd_dom_sf"/>
</dbReference>
<dbReference type="Pfam" id="PF13460">
    <property type="entry name" value="NAD_binding_10"/>
    <property type="match status" value="1"/>
</dbReference>
<reference evidence="2" key="1">
    <citation type="submission" date="2022-04" db="EMBL/GenBank/DDBJ databases">
        <title>Mucilaginibacter sp. RS28 isolated from freshwater.</title>
        <authorList>
            <person name="Ko S.-R."/>
        </authorList>
    </citation>
    <scope>NUCLEOTIDE SEQUENCE</scope>
    <source>
        <strain evidence="2">RS28</strain>
    </source>
</reference>
<sequence>MKYVLSGSLGNINKPLTEKLIAAGHDVTVISSSEDRKPQIEALGAKAAIGSVTDESFLAETFKGADAVFTLIPPILIDKDWKGYIHSVGKKFANAIKEAGVKKVVNLSSIGAHMPEGCGPVSGLHFAEQELNALAGVDVKHLRPGYFYTNLYAMIGLIKHAGIIGNNFTADVAITMVHPNDIAEAAAEELLNLNFTGNSVRYVVSDERTSKEVAAVLGAAISKPELPYVEFTDEQNLDGMLQADLPEEVAKNYVEMGTAIRSGEMAADYRQHPVTLSKTKLEDFAKEFAAAYNA</sequence>
<accession>A0A9X2BAK1</accession>
<dbReference type="InterPro" id="IPR051604">
    <property type="entry name" value="Ergot_Alk_Oxidoreductase"/>
</dbReference>
<evidence type="ECO:0000313" key="2">
    <source>
        <dbReference type="EMBL" id="MCJ8211934.1"/>
    </source>
</evidence>
<organism evidence="2 3">
    <name type="scientific">Mucilaginibacter straminoryzae</name>
    <dbReference type="NCBI Taxonomy" id="2932774"/>
    <lineage>
        <taxon>Bacteria</taxon>
        <taxon>Pseudomonadati</taxon>
        <taxon>Bacteroidota</taxon>
        <taxon>Sphingobacteriia</taxon>
        <taxon>Sphingobacteriales</taxon>
        <taxon>Sphingobacteriaceae</taxon>
        <taxon>Mucilaginibacter</taxon>
    </lineage>
</organism>
<dbReference type="Gene3D" id="3.90.25.10">
    <property type="entry name" value="UDP-galactose 4-epimerase, domain 1"/>
    <property type="match status" value="1"/>
</dbReference>
<protein>
    <submittedName>
        <fullName evidence="2">NAD(P)H-binding protein</fullName>
    </submittedName>
</protein>
<gene>
    <name evidence="2" type="ORF">MUY27_19605</name>
</gene>
<dbReference type="EMBL" id="JALJEJ010000014">
    <property type="protein sequence ID" value="MCJ8211934.1"/>
    <property type="molecule type" value="Genomic_DNA"/>
</dbReference>
<evidence type="ECO:0000259" key="1">
    <source>
        <dbReference type="Pfam" id="PF13460"/>
    </source>
</evidence>
<evidence type="ECO:0000313" key="3">
    <source>
        <dbReference type="Proteomes" id="UP001139450"/>
    </source>
</evidence>
<dbReference type="PANTHER" id="PTHR43162">
    <property type="match status" value="1"/>
</dbReference>
<dbReference type="SUPFAM" id="SSF51735">
    <property type="entry name" value="NAD(P)-binding Rossmann-fold domains"/>
    <property type="match status" value="1"/>
</dbReference>
<dbReference type="RefSeq" id="WP_245133014.1">
    <property type="nucleotide sequence ID" value="NZ_JALJEJ010000014.1"/>
</dbReference>
<name>A0A9X2BAK1_9SPHI</name>
<dbReference type="AlphaFoldDB" id="A0A9X2BAK1"/>
<comment type="caution">
    <text evidence="2">The sequence shown here is derived from an EMBL/GenBank/DDBJ whole genome shotgun (WGS) entry which is preliminary data.</text>
</comment>
<dbReference type="Proteomes" id="UP001139450">
    <property type="component" value="Unassembled WGS sequence"/>
</dbReference>
<keyword evidence="3" id="KW-1185">Reference proteome</keyword>
<dbReference type="InterPro" id="IPR016040">
    <property type="entry name" value="NAD(P)-bd_dom"/>
</dbReference>
<proteinExistence type="predicted"/>